<feature type="transmembrane region" description="Helical" evidence="2">
    <location>
        <begin position="531"/>
        <end position="550"/>
    </location>
</feature>
<dbReference type="GO" id="GO:0005975">
    <property type="term" value="P:carbohydrate metabolic process"/>
    <property type="evidence" value="ECO:0007669"/>
    <property type="project" value="UniProtKB-ARBA"/>
</dbReference>
<keyword evidence="2" id="KW-0812">Transmembrane</keyword>
<gene>
    <name evidence="3" type="ORF">BB31_00400</name>
</gene>
<protein>
    <recommendedName>
        <fullName evidence="5">SD-repeat containing protein B domain-containing protein</fullName>
    </recommendedName>
</protein>
<evidence type="ECO:0000313" key="3">
    <source>
        <dbReference type="EMBL" id="KFU82981.1"/>
    </source>
</evidence>
<keyword evidence="2" id="KW-1133">Transmembrane helix</keyword>
<comment type="caution">
    <text evidence="3">The sequence shown here is derived from an EMBL/GenBank/DDBJ whole genome shotgun (WGS) entry which is preliminary data.</text>
</comment>
<accession>A0A2P2G1Z0</accession>
<feature type="compositionally biased region" description="Low complexity" evidence="1">
    <location>
        <begin position="504"/>
        <end position="514"/>
    </location>
</feature>
<evidence type="ECO:0000256" key="1">
    <source>
        <dbReference type="SAM" id="MobiDB-lite"/>
    </source>
</evidence>
<dbReference type="Proteomes" id="UP000256220">
    <property type="component" value="Unassembled WGS sequence"/>
</dbReference>
<reference evidence="3 4" key="1">
    <citation type="journal article" date="2014" name="Genome Announc.">
        <title>Draft Genome Sequence of Amycolatopsis lurida NRRL 2430, Producer of the Glycopeptide Family Antibiotic Ristocetin.</title>
        <authorList>
            <person name="Kwun M.J."/>
            <person name="Hong H.J."/>
        </authorList>
    </citation>
    <scope>NUCLEOTIDE SEQUENCE [LARGE SCALE GENOMIC DNA]</scope>
    <source>
        <strain evidence="3 4">NRRL 2430</strain>
    </source>
</reference>
<keyword evidence="2" id="KW-0472">Membrane</keyword>
<feature type="region of interest" description="Disordered" evidence="1">
    <location>
        <begin position="1"/>
        <end position="61"/>
    </location>
</feature>
<proteinExistence type="predicted"/>
<organism evidence="3 4">
    <name type="scientific">Amycolatopsis lurida NRRL 2430</name>
    <dbReference type="NCBI Taxonomy" id="1460371"/>
    <lineage>
        <taxon>Bacteria</taxon>
        <taxon>Bacillati</taxon>
        <taxon>Actinomycetota</taxon>
        <taxon>Actinomycetes</taxon>
        <taxon>Pseudonocardiales</taxon>
        <taxon>Pseudonocardiaceae</taxon>
        <taxon>Amycolatopsis</taxon>
    </lineage>
</organism>
<dbReference type="EMBL" id="JFBM01000001">
    <property type="protein sequence ID" value="KFU82981.1"/>
    <property type="molecule type" value="Genomic_DNA"/>
</dbReference>
<dbReference type="SUPFAM" id="SSF117074">
    <property type="entry name" value="Hypothetical protein PA1324"/>
    <property type="match status" value="1"/>
</dbReference>
<evidence type="ECO:0008006" key="5">
    <source>
        <dbReference type="Google" id="ProtNLM"/>
    </source>
</evidence>
<keyword evidence="4" id="KW-1185">Reference proteome</keyword>
<name>A0A2P2G1Z0_AMYLU</name>
<dbReference type="InterPro" id="IPR013783">
    <property type="entry name" value="Ig-like_fold"/>
</dbReference>
<evidence type="ECO:0000256" key="2">
    <source>
        <dbReference type="SAM" id="Phobius"/>
    </source>
</evidence>
<dbReference type="Gene3D" id="2.60.40.10">
    <property type="entry name" value="Immunoglobulins"/>
    <property type="match status" value="2"/>
</dbReference>
<feature type="compositionally biased region" description="Low complexity" evidence="1">
    <location>
        <begin position="13"/>
        <end position="31"/>
    </location>
</feature>
<dbReference type="SUPFAM" id="SSF49478">
    <property type="entry name" value="Cna protein B-type domain"/>
    <property type="match status" value="1"/>
</dbReference>
<feature type="region of interest" description="Disordered" evidence="1">
    <location>
        <begin position="483"/>
        <end position="521"/>
    </location>
</feature>
<evidence type="ECO:0000313" key="4">
    <source>
        <dbReference type="Proteomes" id="UP000256220"/>
    </source>
</evidence>
<dbReference type="AlphaFoldDB" id="A0A2P2G1Z0"/>
<sequence>MTGVFAAPALADPEPSAPTSSAPATSETPSSTPAPTPSAPPVENSSPAAPKPEAERARVEASVTFEKPSYKVGEDVRFTFKIKNVGGTRAVGLQVNQFFSEPGSLSIPYEPGWGAWGRAPGVSLEPDETKEVTVTGQIGDLDKDIAVVRGFVSDETGLNAGEFNGTVPVTKVTGRVAGVVFGDKNGNGKLDDGEQLADIPLTLRYSIGSKEYKATSDADGKIDFGDVPAVEYLLSGGGDSIKGWLFPLKVIRAGADTTDLPIRGVRPLNDALKASVSFTKDTYKPGELAHVTVKLTNYGRLPLVGIVAGCNRAGVDFALKGGPGWGELEYFAGATIAPGQTRIFDVTEKIPDGALNHGRVSVSCDFGYTDVGIGGNPHASDEAAVPGGIATLAGQVIHTADPDKPAKGLAGVKVVLASDGDCPTIVETATDAEGHFKIANLVPGPKYRLFFAPPQGWRILYDNPISIYVVGPVDNPARLYVEAGQGDEPPPTLPTRRPGCDASATTTPAPGAPGNQASGGGTGLARTGADVLGLGALALATLVLGAGLVFTSRRRRHQAD</sequence>